<dbReference type="Pfam" id="PF00589">
    <property type="entry name" value="Phage_integrase"/>
    <property type="match status" value="1"/>
</dbReference>
<feature type="active site" evidence="9">
    <location>
        <position position="164"/>
    </location>
</feature>
<comment type="subunit">
    <text evidence="9">Forms a cyclic heterotetrameric complex composed of two molecules of XerC and two molecules of XerD.</text>
</comment>
<feature type="domain" description="Tyr recombinase" evidence="10">
    <location>
        <begin position="123"/>
        <end position="310"/>
    </location>
</feature>
<dbReference type="AlphaFoldDB" id="A0A7Y0USQ7"/>
<feature type="active site" description="O-(3'-phospho-DNA)-tyrosine intermediate" evidence="9">
    <location>
        <position position="297"/>
    </location>
</feature>
<keyword evidence="5 9" id="KW-0229">DNA integration</keyword>
<keyword evidence="2 9" id="KW-0963">Cytoplasm</keyword>
<protein>
    <recommendedName>
        <fullName evidence="9">Tyrosine recombinase XerC</fullName>
    </recommendedName>
</protein>
<dbReference type="InterPro" id="IPR004107">
    <property type="entry name" value="Integrase_SAM-like_N"/>
</dbReference>
<dbReference type="GO" id="GO:0005737">
    <property type="term" value="C:cytoplasm"/>
    <property type="evidence" value="ECO:0007669"/>
    <property type="project" value="UniProtKB-SubCell"/>
</dbReference>
<dbReference type="Pfam" id="PF02899">
    <property type="entry name" value="Phage_int_SAM_1"/>
    <property type="match status" value="1"/>
</dbReference>
<evidence type="ECO:0000256" key="3">
    <source>
        <dbReference type="ARBA" id="ARBA00022618"/>
    </source>
</evidence>
<comment type="caution">
    <text evidence="12">The sequence shown here is derived from an EMBL/GenBank/DDBJ whole genome shotgun (WGS) entry which is preliminary data.</text>
</comment>
<proteinExistence type="inferred from homology"/>
<dbReference type="InterPro" id="IPR013762">
    <property type="entry name" value="Integrase-like_cat_sf"/>
</dbReference>
<organism evidence="12 13">
    <name type="scientific">Mobiluncus mulieris</name>
    <dbReference type="NCBI Taxonomy" id="2052"/>
    <lineage>
        <taxon>Bacteria</taxon>
        <taxon>Bacillati</taxon>
        <taxon>Actinomycetota</taxon>
        <taxon>Actinomycetes</taxon>
        <taxon>Actinomycetales</taxon>
        <taxon>Actinomycetaceae</taxon>
        <taxon>Mobiluncus</taxon>
    </lineage>
</organism>
<dbReference type="SUPFAM" id="SSF47823">
    <property type="entry name" value="lambda integrase-like, N-terminal domain"/>
    <property type="match status" value="1"/>
</dbReference>
<dbReference type="Proteomes" id="UP000575397">
    <property type="component" value="Unassembled WGS sequence"/>
</dbReference>
<keyword evidence="8 9" id="KW-0131">Cell cycle</keyword>
<dbReference type="NCBIfam" id="NF001399">
    <property type="entry name" value="PRK00283.1"/>
    <property type="match status" value="1"/>
</dbReference>
<keyword evidence="4 9" id="KW-0159">Chromosome partition</keyword>
<dbReference type="SUPFAM" id="SSF56349">
    <property type="entry name" value="DNA breaking-rejoining enzymes"/>
    <property type="match status" value="1"/>
</dbReference>
<dbReference type="InterPro" id="IPR002104">
    <property type="entry name" value="Integrase_catalytic"/>
</dbReference>
<dbReference type="PROSITE" id="PS51898">
    <property type="entry name" value="TYR_RECOMBINASE"/>
    <property type="match status" value="1"/>
</dbReference>
<dbReference type="PROSITE" id="PS51900">
    <property type="entry name" value="CB"/>
    <property type="match status" value="1"/>
</dbReference>
<sequence>MGSVHFANPSWTPGLNPQDFLNYLNVERGASPHTIAAYQRDLQRYVAYLQILGRDTLAQVTEVDLEGFVRALGDGFASFPPLGSTSVRRCLAAARSWHRYLFDSGSLGANVASSVKPAKLPRRLPETLNLEEMEALLAAASSPGDSNSLRDRALLEFLYASGARISEAMNLALDDIDFETEPALVRLFGKGRKERISMLGHQACQALQAYLVRVRPTLAEKGQSRGRVFLNTYGKPMSRQTAWAIIQAAAKRAQIDRPVHPHTLRHCFATHLLQGGADIRVVQELLGHASVTTTEIYTKVSKQMLLEVYASAHPRARLT</sequence>
<gene>
    <name evidence="9" type="primary">xerC</name>
    <name evidence="12" type="ORF">HHJ77_02650</name>
</gene>
<dbReference type="Gene3D" id="1.10.150.130">
    <property type="match status" value="1"/>
</dbReference>
<evidence type="ECO:0000256" key="7">
    <source>
        <dbReference type="ARBA" id="ARBA00023172"/>
    </source>
</evidence>
<comment type="subcellular location">
    <subcellularLocation>
        <location evidence="1 9">Cytoplasm</location>
    </subcellularLocation>
</comment>
<evidence type="ECO:0000313" key="13">
    <source>
        <dbReference type="Proteomes" id="UP000575397"/>
    </source>
</evidence>
<dbReference type="PANTHER" id="PTHR30349:SF81">
    <property type="entry name" value="TYROSINE RECOMBINASE XERC"/>
    <property type="match status" value="1"/>
</dbReference>
<evidence type="ECO:0000313" key="12">
    <source>
        <dbReference type="EMBL" id="NMX02859.1"/>
    </source>
</evidence>
<evidence type="ECO:0000256" key="2">
    <source>
        <dbReference type="ARBA" id="ARBA00022490"/>
    </source>
</evidence>
<name>A0A7Y0USQ7_9ACTO</name>
<keyword evidence="7 9" id="KW-0233">DNA recombination</keyword>
<evidence type="ECO:0000256" key="6">
    <source>
        <dbReference type="ARBA" id="ARBA00023125"/>
    </source>
</evidence>
<dbReference type="HAMAP" id="MF_01808">
    <property type="entry name" value="Recomb_XerC_XerD"/>
    <property type="match status" value="1"/>
</dbReference>
<evidence type="ECO:0000256" key="5">
    <source>
        <dbReference type="ARBA" id="ARBA00022908"/>
    </source>
</evidence>
<feature type="active site" evidence="9">
    <location>
        <position position="265"/>
    </location>
</feature>
<dbReference type="InterPro" id="IPR050090">
    <property type="entry name" value="Tyrosine_recombinase_XerCD"/>
</dbReference>
<dbReference type="RefSeq" id="WP_169762284.1">
    <property type="nucleotide sequence ID" value="NZ_JABCUS010000004.1"/>
</dbReference>
<dbReference type="Gene3D" id="1.10.443.10">
    <property type="entry name" value="Intergrase catalytic core"/>
    <property type="match status" value="1"/>
</dbReference>
<dbReference type="PANTHER" id="PTHR30349">
    <property type="entry name" value="PHAGE INTEGRASE-RELATED"/>
    <property type="match status" value="1"/>
</dbReference>
<evidence type="ECO:0000256" key="4">
    <source>
        <dbReference type="ARBA" id="ARBA00022829"/>
    </source>
</evidence>
<feature type="active site" evidence="9">
    <location>
        <position position="262"/>
    </location>
</feature>
<dbReference type="InterPro" id="IPR011010">
    <property type="entry name" value="DNA_brk_join_enz"/>
</dbReference>
<evidence type="ECO:0000256" key="9">
    <source>
        <dbReference type="HAMAP-Rule" id="MF_01808"/>
    </source>
</evidence>
<feature type="active site" evidence="9">
    <location>
        <position position="288"/>
    </location>
</feature>
<dbReference type="GO" id="GO:0051301">
    <property type="term" value="P:cell division"/>
    <property type="evidence" value="ECO:0007669"/>
    <property type="project" value="UniProtKB-KW"/>
</dbReference>
<feature type="active site" evidence="9">
    <location>
        <position position="190"/>
    </location>
</feature>
<dbReference type="GO" id="GO:0009037">
    <property type="term" value="F:tyrosine-based site-specific recombinase activity"/>
    <property type="evidence" value="ECO:0007669"/>
    <property type="project" value="UniProtKB-UniRule"/>
</dbReference>
<evidence type="ECO:0000259" key="11">
    <source>
        <dbReference type="PROSITE" id="PS51900"/>
    </source>
</evidence>
<comment type="function">
    <text evidence="9">Site-specific tyrosine recombinase, which acts by catalyzing the cutting and rejoining of the recombining DNA molecules. The XerC-XerD complex is essential to convert dimers of the bacterial chromosome into monomers to permit their segregation at cell division. It also contributes to the segregational stability of plasmids.</text>
</comment>
<dbReference type="GO" id="GO:0003677">
    <property type="term" value="F:DNA binding"/>
    <property type="evidence" value="ECO:0007669"/>
    <property type="project" value="UniProtKB-UniRule"/>
</dbReference>
<dbReference type="GO" id="GO:0007059">
    <property type="term" value="P:chromosome segregation"/>
    <property type="evidence" value="ECO:0007669"/>
    <property type="project" value="UniProtKB-UniRule"/>
</dbReference>
<dbReference type="InterPro" id="IPR044068">
    <property type="entry name" value="CB"/>
</dbReference>
<dbReference type="GO" id="GO:0006313">
    <property type="term" value="P:DNA transposition"/>
    <property type="evidence" value="ECO:0007669"/>
    <property type="project" value="UniProtKB-UniRule"/>
</dbReference>
<evidence type="ECO:0000256" key="8">
    <source>
        <dbReference type="ARBA" id="ARBA00023306"/>
    </source>
</evidence>
<accession>A0A7Y0USQ7</accession>
<dbReference type="EMBL" id="JABCUS010000004">
    <property type="protein sequence ID" value="NMX02859.1"/>
    <property type="molecule type" value="Genomic_DNA"/>
</dbReference>
<dbReference type="InterPro" id="IPR010998">
    <property type="entry name" value="Integrase_recombinase_N"/>
</dbReference>
<evidence type="ECO:0000256" key="1">
    <source>
        <dbReference type="ARBA" id="ARBA00004496"/>
    </source>
</evidence>
<comment type="similarity">
    <text evidence="9">Belongs to the 'phage' integrase family. XerC subfamily.</text>
</comment>
<evidence type="ECO:0000259" key="10">
    <source>
        <dbReference type="PROSITE" id="PS51898"/>
    </source>
</evidence>
<keyword evidence="3 9" id="KW-0132">Cell division</keyword>
<dbReference type="CDD" id="cd00798">
    <property type="entry name" value="INT_XerDC_C"/>
    <property type="match status" value="1"/>
</dbReference>
<dbReference type="InterPro" id="IPR023009">
    <property type="entry name" value="Tyrosine_recombinase_XerC/XerD"/>
</dbReference>
<feature type="domain" description="Core-binding (CB)" evidence="11">
    <location>
        <begin position="11"/>
        <end position="102"/>
    </location>
</feature>
<reference evidence="12 13" key="1">
    <citation type="submission" date="2020-04" db="EMBL/GenBank/DDBJ databases">
        <title>Antimicrobial susceptibility and clonality of vaginal-derived multi-drug resistant Mobiluncus isolates in China.</title>
        <authorList>
            <person name="Zhang X."/>
        </authorList>
    </citation>
    <scope>NUCLEOTIDE SEQUENCE [LARGE SCALE GENOMIC DNA]</scope>
    <source>
        <strain evidence="12 13">12</strain>
    </source>
</reference>
<keyword evidence="6 9" id="KW-0238">DNA-binding</keyword>